<dbReference type="NCBIfam" id="TIGR01614">
    <property type="entry name" value="PME_inhib"/>
    <property type="match status" value="1"/>
</dbReference>
<accession>A0A3L6ETJ3</accession>
<dbReference type="InterPro" id="IPR035513">
    <property type="entry name" value="Invertase/methylesterase_inhib"/>
</dbReference>
<protein>
    <submittedName>
        <fullName evidence="6">Putative invertase inhibitor</fullName>
    </submittedName>
</protein>
<comment type="similarity">
    <text evidence="3">Belongs to the PMEI family.</text>
</comment>
<dbReference type="Gene3D" id="1.20.140.40">
    <property type="entry name" value="Invertase/pectin methylesterase inhibitor family protein"/>
    <property type="match status" value="1"/>
</dbReference>
<reference evidence="6" key="1">
    <citation type="journal article" date="2018" name="Nat. Genet.">
        <title>Extensive intraspecific gene order and gene structural variations between Mo17 and other maize genomes.</title>
        <authorList>
            <person name="Sun S."/>
            <person name="Zhou Y."/>
            <person name="Chen J."/>
            <person name="Shi J."/>
            <person name="Zhao H."/>
            <person name="Zhao H."/>
            <person name="Song W."/>
            <person name="Zhang M."/>
            <person name="Cui Y."/>
            <person name="Dong X."/>
            <person name="Liu H."/>
            <person name="Ma X."/>
            <person name="Jiao Y."/>
            <person name="Wang B."/>
            <person name="Wei X."/>
            <person name="Stein J.C."/>
            <person name="Glaubitz J.C."/>
            <person name="Lu F."/>
            <person name="Yu G."/>
            <person name="Liang C."/>
            <person name="Fengler K."/>
            <person name="Li B."/>
            <person name="Rafalski A."/>
            <person name="Schnable P.S."/>
            <person name="Ware D.H."/>
            <person name="Buckler E.S."/>
            <person name="Lai J."/>
        </authorList>
    </citation>
    <scope>NUCLEOTIDE SEQUENCE [LARGE SCALE GENOMIC DNA]</scope>
    <source>
        <tissue evidence="6">Seedling</tissue>
    </source>
</reference>
<gene>
    <name evidence="6" type="primary">PLA1_4</name>
    <name evidence="6" type="ORF">Zm00014a_009929</name>
</gene>
<dbReference type="AlphaFoldDB" id="A0A3L6ETJ3"/>
<keyword evidence="1 4" id="KW-0732">Signal</keyword>
<dbReference type="InterPro" id="IPR034088">
    <property type="entry name" value="Pla_a_1-like"/>
</dbReference>
<dbReference type="GO" id="GO:0005576">
    <property type="term" value="C:extracellular region"/>
    <property type="evidence" value="ECO:0007669"/>
    <property type="project" value="UniProtKB-ARBA"/>
</dbReference>
<dbReference type="PANTHER" id="PTHR35357:SF23">
    <property type="entry name" value="PECTINESTERASE INHIBITOR DOMAIN-CONTAINING PROTEIN"/>
    <property type="match status" value="1"/>
</dbReference>
<feature type="domain" description="Pectinesterase inhibitor" evidence="5">
    <location>
        <begin position="26"/>
        <end position="177"/>
    </location>
</feature>
<evidence type="ECO:0000256" key="3">
    <source>
        <dbReference type="ARBA" id="ARBA00038471"/>
    </source>
</evidence>
<dbReference type="InterPro" id="IPR006501">
    <property type="entry name" value="Pectinesterase_inhib_dom"/>
</dbReference>
<dbReference type="PANTHER" id="PTHR35357">
    <property type="entry name" value="OS02G0537100 PROTEIN"/>
    <property type="match status" value="1"/>
</dbReference>
<dbReference type="CDD" id="cd15795">
    <property type="entry name" value="PMEI-Pla_a_1_like"/>
    <property type="match status" value="1"/>
</dbReference>
<dbReference type="Proteomes" id="UP000251960">
    <property type="component" value="Chromosome 5"/>
</dbReference>
<feature type="signal peptide" evidence="4">
    <location>
        <begin position="1"/>
        <end position="15"/>
    </location>
</feature>
<dbReference type="Pfam" id="PF04043">
    <property type="entry name" value="PMEI"/>
    <property type="match status" value="1"/>
</dbReference>
<evidence type="ECO:0000313" key="6">
    <source>
        <dbReference type="EMBL" id="PWZ24384.1"/>
    </source>
</evidence>
<dbReference type="SMART" id="SM00856">
    <property type="entry name" value="PMEI"/>
    <property type="match status" value="1"/>
</dbReference>
<evidence type="ECO:0000256" key="4">
    <source>
        <dbReference type="SAM" id="SignalP"/>
    </source>
</evidence>
<dbReference type="FunFam" id="1.20.140.40:FF:000002">
    <property type="entry name" value="Putative invertase inhibitor"/>
    <property type="match status" value="1"/>
</dbReference>
<dbReference type="ExpressionAtlas" id="A0A3L6ETJ3">
    <property type="expression patterns" value="baseline"/>
</dbReference>
<sequence length="181" mass="19594">MLLLLLLILQQLSAAAVAGMATTKLGLSDVVTDTCDRCSKSNPQVNYTLCVSSLSSDPESRQADLHGLAIISAKLLRSGAVAMEAKMADLSRKERPWSPRRSCLDACVGVYRNSLYDLGSSIVAIQERRYADAKTSMSAAVDAPVTCEDEFKEQGLEPPMRAETKRLFQQAVISLAIISLL</sequence>
<feature type="chain" id="PRO_5017972754" evidence="4">
    <location>
        <begin position="16"/>
        <end position="181"/>
    </location>
</feature>
<keyword evidence="2" id="KW-1015">Disulfide bond</keyword>
<evidence type="ECO:0000259" key="5">
    <source>
        <dbReference type="SMART" id="SM00856"/>
    </source>
</evidence>
<organism evidence="6">
    <name type="scientific">Zea mays</name>
    <name type="common">Maize</name>
    <dbReference type="NCBI Taxonomy" id="4577"/>
    <lineage>
        <taxon>Eukaryota</taxon>
        <taxon>Viridiplantae</taxon>
        <taxon>Streptophyta</taxon>
        <taxon>Embryophyta</taxon>
        <taxon>Tracheophyta</taxon>
        <taxon>Spermatophyta</taxon>
        <taxon>Magnoliopsida</taxon>
        <taxon>Liliopsida</taxon>
        <taxon>Poales</taxon>
        <taxon>Poaceae</taxon>
        <taxon>PACMAD clade</taxon>
        <taxon>Panicoideae</taxon>
        <taxon>Andropogonodae</taxon>
        <taxon>Andropogoneae</taxon>
        <taxon>Tripsacinae</taxon>
        <taxon>Zea</taxon>
    </lineage>
</organism>
<dbReference type="GO" id="GO:0004857">
    <property type="term" value="F:enzyme inhibitor activity"/>
    <property type="evidence" value="ECO:0007669"/>
    <property type="project" value="InterPro"/>
</dbReference>
<evidence type="ECO:0000256" key="1">
    <source>
        <dbReference type="ARBA" id="ARBA00022729"/>
    </source>
</evidence>
<proteinExistence type="inferred from homology"/>
<name>A0A3L6ETJ3_MAIZE</name>
<comment type="caution">
    <text evidence="6">The sequence shown here is derived from an EMBL/GenBank/DDBJ whole genome shotgun (WGS) entry which is preliminary data.</text>
</comment>
<dbReference type="SUPFAM" id="SSF101148">
    <property type="entry name" value="Plant invertase/pectin methylesterase inhibitor"/>
    <property type="match status" value="1"/>
</dbReference>
<dbReference type="EMBL" id="NCVQ01000006">
    <property type="protein sequence ID" value="PWZ24384.1"/>
    <property type="molecule type" value="Genomic_DNA"/>
</dbReference>
<evidence type="ECO:0000256" key="2">
    <source>
        <dbReference type="ARBA" id="ARBA00023157"/>
    </source>
</evidence>